<sequence>MVAKGGSELGDLSFIKDFHFVIFNCVNRKSNKLADLCANYAYFNSFIWDDVTKNKIPPSFINSLKEESDAFRI</sequence>
<dbReference type="EMBL" id="KZ502159">
    <property type="protein sequence ID" value="PKU82760.1"/>
    <property type="molecule type" value="Genomic_DNA"/>
</dbReference>
<protein>
    <recommendedName>
        <fullName evidence="3">RNase H type-1 domain-containing protein</fullName>
    </recommendedName>
</protein>
<name>A0A2I0X4C8_9ASPA</name>
<dbReference type="AlphaFoldDB" id="A0A2I0X4C8"/>
<gene>
    <name evidence="1" type="ORF">MA16_Dca015157</name>
</gene>
<organism evidence="1 2">
    <name type="scientific">Dendrobium catenatum</name>
    <dbReference type="NCBI Taxonomy" id="906689"/>
    <lineage>
        <taxon>Eukaryota</taxon>
        <taxon>Viridiplantae</taxon>
        <taxon>Streptophyta</taxon>
        <taxon>Embryophyta</taxon>
        <taxon>Tracheophyta</taxon>
        <taxon>Spermatophyta</taxon>
        <taxon>Magnoliopsida</taxon>
        <taxon>Liliopsida</taxon>
        <taxon>Asparagales</taxon>
        <taxon>Orchidaceae</taxon>
        <taxon>Epidendroideae</taxon>
        <taxon>Malaxideae</taxon>
        <taxon>Dendrobiinae</taxon>
        <taxon>Dendrobium</taxon>
    </lineage>
</organism>
<proteinExistence type="predicted"/>
<reference evidence="1 2" key="2">
    <citation type="journal article" date="2017" name="Nature">
        <title>The Apostasia genome and the evolution of orchids.</title>
        <authorList>
            <person name="Zhang G.Q."/>
            <person name="Liu K.W."/>
            <person name="Li Z."/>
            <person name="Lohaus R."/>
            <person name="Hsiao Y.Y."/>
            <person name="Niu S.C."/>
            <person name="Wang J.Y."/>
            <person name="Lin Y.C."/>
            <person name="Xu Q."/>
            <person name="Chen L.J."/>
            <person name="Yoshida K."/>
            <person name="Fujiwara S."/>
            <person name="Wang Z.W."/>
            <person name="Zhang Y.Q."/>
            <person name="Mitsuda N."/>
            <person name="Wang M."/>
            <person name="Liu G.H."/>
            <person name="Pecoraro L."/>
            <person name="Huang H.X."/>
            <person name="Xiao X.J."/>
            <person name="Lin M."/>
            <person name="Wu X.Y."/>
            <person name="Wu W.L."/>
            <person name="Chen Y.Y."/>
            <person name="Chang S.B."/>
            <person name="Sakamoto S."/>
            <person name="Ohme-Takagi M."/>
            <person name="Yagi M."/>
            <person name="Zeng S.J."/>
            <person name="Shen C.Y."/>
            <person name="Yeh C.M."/>
            <person name="Luo Y.B."/>
            <person name="Tsai W.C."/>
            <person name="Van de Peer Y."/>
            <person name="Liu Z.J."/>
        </authorList>
    </citation>
    <scope>NUCLEOTIDE SEQUENCE [LARGE SCALE GENOMIC DNA]</scope>
    <source>
        <tissue evidence="1">The whole plant</tissue>
    </source>
</reference>
<accession>A0A2I0X4C8</accession>
<evidence type="ECO:0008006" key="3">
    <source>
        <dbReference type="Google" id="ProtNLM"/>
    </source>
</evidence>
<evidence type="ECO:0000313" key="2">
    <source>
        <dbReference type="Proteomes" id="UP000233837"/>
    </source>
</evidence>
<reference evidence="1 2" key="1">
    <citation type="journal article" date="2016" name="Sci. Rep.">
        <title>The Dendrobium catenatum Lindl. genome sequence provides insights into polysaccharide synthase, floral development and adaptive evolution.</title>
        <authorList>
            <person name="Zhang G.Q."/>
            <person name="Xu Q."/>
            <person name="Bian C."/>
            <person name="Tsai W.C."/>
            <person name="Yeh C.M."/>
            <person name="Liu K.W."/>
            <person name="Yoshida K."/>
            <person name="Zhang L.S."/>
            <person name="Chang S.B."/>
            <person name="Chen F."/>
            <person name="Shi Y."/>
            <person name="Su Y.Y."/>
            <person name="Zhang Y.Q."/>
            <person name="Chen L.J."/>
            <person name="Yin Y."/>
            <person name="Lin M."/>
            <person name="Huang H."/>
            <person name="Deng H."/>
            <person name="Wang Z.W."/>
            <person name="Zhu S.L."/>
            <person name="Zhao X."/>
            <person name="Deng C."/>
            <person name="Niu S.C."/>
            <person name="Huang J."/>
            <person name="Wang M."/>
            <person name="Liu G.H."/>
            <person name="Yang H.J."/>
            <person name="Xiao X.J."/>
            <person name="Hsiao Y.Y."/>
            <person name="Wu W.L."/>
            <person name="Chen Y.Y."/>
            <person name="Mitsuda N."/>
            <person name="Ohme-Takagi M."/>
            <person name="Luo Y.B."/>
            <person name="Van de Peer Y."/>
            <person name="Liu Z.J."/>
        </authorList>
    </citation>
    <scope>NUCLEOTIDE SEQUENCE [LARGE SCALE GENOMIC DNA]</scope>
    <source>
        <tissue evidence="1">The whole plant</tissue>
    </source>
</reference>
<evidence type="ECO:0000313" key="1">
    <source>
        <dbReference type="EMBL" id="PKU82760.1"/>
    </source>
</evidence>
<dbReference type="Proteomes" id="UP000233837">
    <property type="component" value="Unassembled WGS sequence"/>
</dbReference>
<keyword evidence="2" id="KW-1185">Reference proteome</keyword>